<proteinExistence type="predicted"/>
<evidence type="ECO:0000313" key="2">
    <source>
        <dbReference type="EMBL" id="AKD56670.1"/>
    </source>
</evidence>
<keyword evidence="3" id="KW-1185">Reference proteome</keyword>
<keyword evidence="1" id="KW-0472">Membrane</keyword>
<dbReference type="Proteomes" id="UP000033054">
    <property type="component" value="Chromosome"/>
</dbReference>
<dbReference type="KEGG" id="srd:SD10_18950"/>
<evidence type="ECO:0000313" key="3">
    <source>
        <dbReference type="Proteomes" id="UP000033054"/>
    </source>
</evidence>
<evidence type="ECO:0008006" key="4">
    <source>
        <dbReference type="Google" id="ProtNLM"/>
    </source>
</evidence>
<organism evidence="2 3">
    <name type="scientific">Spirosoma radiotolerans</name>
    <dbReference type="NCBI Taxonomy" id="1379870"/>
    <lineage>
        <taxon>Bacteria</taxon>
        <taxon>Pseudomonadati</taxon>
        <taxon>Bacteroidota</taxon>
        <taxon>Cytophagia</taxon>
        <taxon>Cytophagales</taxon>
        <taxon>Cytophagaceae</taxon>
        <taxon>Spirosoma</taxon>
    </lineage>
</organism>
<dbReference type="InterPro" id="IPR024623">
    <property type="entry name" value="YtxH"/>
</dbReference>
<name>A0A0E3ZXZ1_9BACT</name>
<accession>A0A0E3ZXZ1</accession>
<dbReference type="RefSeq" id="WP_046575881.1">
    <property type="nucleotide sequence ID" value="NZ_CP010429.1"/>
</dbReference>
<dbReference type="PATRIC" id="fig|1379870.5.peg.4094"/>
<dbReference type="InterPro" id="IPR052928">
    <property type="entry name" value="Desiccation-related_membrane"/>
</dbReference>
<dbReference type="PANTHER" id="PTHR35792">
    <property type="entry name" value="GENERAL STRESS PROTEIN"/>
    <property type="match status" value="1"/>
</dbReference>
<dbReference type="OrthoDB" id="852591at2"/>
<reference evidence="2 3" key="1">
    <citation type="journal article" date="2014" name="Curr. Microbiol.">
        <title>Spirosoma radiotolerans sp. nov., a gamma-radiation-resistant bacterium isolated from gamma ray-irradiated soil.</title>
        <authorList>
            <person name="Lee J.J."/>
            <person name="Srinivasan S."/>
            <person name="Lim S."/>
            <person name="Joe M."/>
            <person name="Im S."/>
            <person name="Bae S.I."/>
            <person name="Park K.R."/>
            <person name="Han J.H."/>
            <person name="Park S.H."/>
            <person name="Joo B.M."/>
            <person name="Park S.J."/>
            <person name="Kim M.K."/>
        </authorList>
    </citation>
    <scope>NUCLEOTIDE SEQUENCE [LARGE SCALE GENOMIC DNA]</scope>
    <source>
        <strain evidence="2 3">DG5A</strain>
    </source>
</reference>
<evidence type="ECO:0000256" key="1">
    <source>
        <dbReference type="SAM" id="Phobius"/>
    </source>
</evidence>
<protein>
    <recommendedName>
        <fullName evidence="4">Gas vesicle protein</fullName>
    </recommendedName>
</protein>
<dbReference type="HOGENOM" id="CLU_105320_4_2_10"/>
<keyword evidence="1" id="KW-0812">Transmembrane</keyword>
<dbReference type="EMBL" id="CP010429">
    <property type="protein sequence ID" value="AKD56670.1"/>
    <property type="molecule type" value="Genomic_DNA"/>
</dbReference>
<dbReference type="PANTHER" id="PTHR35792:SF1">
    <property type="entry name" value="SLL0268 PROTEIN"/>
    <property type="match status" value="1"/>
</dbReference>
<dbReference type="STRING" id="1379870.SD10_18950"/>
<sequence>MKALPGIIVGLAVGAIVGILLAPESGQKTRKRISSESDSFFKDLQDQLQEGLESIKSQYNDYVDSASEKTQDLVSQAKRKAKQ</sequence>
<dbReference type="Pfam" id="PF12732">
    <property type="entry name" value="YtxH"/>
    <property type="match status" value="1"/>
</dbReference>
<keyword evidence="1" id="KW-1133">Transmembrane helix</keyword>
<dbReference type="AlphaFoldDB" id="A0A0E3ZXZ1"/>
<feature type="transmembrane region" description="Helical" evidence="1">
    <location>
        <begin position="6"/>
        <end position="23"/>
    </location>
</feature>
<gene>
    <name evidence="2" type="ORF">SD10_18950</name>
</gene>